<dbReference type="AlphaFoldDB" id="A0A0F9TUN3"/>
<name>A0A0F9TUN3_9ZZZZ</name>
<evidence type="ECO:0000313" key="1">
    <source>
        <dbReference type="EMBL" id="KKN52806.1"/>
    </source>
</evidence>
<proteinExistence type="predicted"/>
<organism evidence="1">
    <name type="scientific">marine sediment metagenome</name>
    <dbReference type="NCBI Taxonomy" id="412755"/>
    <lineage>
        <taxon>unclassified sequences</taxon>
        <taxon>metagenomes</taxon>
        <taxon>ecological metagenomes</taxon>
    </lineage>
</organism>
<sequence length="115" mass="12886">MAVKKVIDLPCHGIIVTLYDDGSGNISSDLKEKCDFCGSVFCDMFCVDAQEEISNRDFEGQQEKRRKLREKANDNRIIDAYESFILACAYAGIDIESPMFIAAIEVTVDSHVNHC</sequence>
<gene>
    <name evidence="1" type="ORF">LCGC14_0608490</name>
</gene>
<protein>
    <submittedName>
        <fullName evidence="1">Uncharacterized protein</fullName>
    </submittedName>
</protein>
<dbReference type="EMBL" id="LAZR01001003">
    <property type="protein sequence ID" value="KKN52806.1"/>
    <property type="molecule type" value="Genomic_DNA"/>
</dbReference>
<comment type="caution">
    <text evidence="1">The sequence shown here is derived from an EMBL/GenBank/DDBJ whole genome shotgun (WGS) entry which is preliminary data.</text>
</comment>
<reference evidence="1" key="1">
    <citation type="journal article" date="2015" name="Nature">
        <title>Complex archaea that bridge the gap between prokaryotes and eukaryotes.</title>
        <authorList>
            <person name="Spang A."/>
            <person name="Saw J.H."/>
            <person name="Jorgensen S.L."/>
            <person name="Zaremba-Niedzwiedzka K."/>
            <person name="Martijn J."/>
            <person name="Lind A.E."/>
            <person name="van Eijk R."/>
            <person name="Schleper C."/>
            <person name="Guy L."/>
            <person name="Ettema T.J."/>
        </authorList>
    </citation>
    <scope>NUCLEOTIDE SEQUENCE</scope>
</reference>
<accession>A0A0F9TUN3</accession>